<feature type="domain" description="EamA" evidence="7">
    <location>
        <begin position="150"/>
        <end position="291"/>
    </location>
</feature>
<feature type="transmembrane region" description="Helical" evidence="6">
    <location>
        <begin position="274"/>
        <end position="292"/>
    </location>
</feature>
<feature type="domain" description="EamA" evidence="7">
    <location>
        <begin position="9"/>
        <end position="138"/>
    </location>
</feature>
<keyword evidence="3 6" id="KW-0812">Transmembrane</keyword>
<dbReference type="InterPro" id="IPR050638">
    <property type="entry name" value="AA-Vitamin_Transporters"/>
</dbReference>
<feature type="transmembrane region" description="Helical" evidence="6">
    <location>
        <begin position="33"/>
        <end position="54"/>
    </location>
</feature>
<proteinExistence type="inferred from homology"/>
<evidence type="ECO:0000259" key="7">
    <source>
        <dbReference type="Pfam" id="PF00892"/>
    </source>
</evidence>
<evidence type="ECO:0000256" key="6">
    <source>
        <dbReference type="SAM" id="Phobius"/>
    </source>
</evidence>
<evidence type="ECO:0000256" key="3">
    <source>
        <dbReference type="ARBA" id="ARBA00022692"/>
    </source>
</evidence>
<dbReference type="GO" id="GO:0016020">
    <property type="term" value="C:membrane"/>
    <property type="evidence" value="ECO:0007669"/>
    <property type="project" value="UniProtKB-SubCell"/>
</dbReference>
<keyword evidence="4 6" id="KW-1133">Transmembrane helix</keyword>
<keyword evidence="5 6" id="KW-0472">Membrane</keyword>
<comment type="caution">
    <text evidence="8">The sequence shown here is derived from an EMBL/GenBank/DDBJ whole genome shotgun (WGS) entry which is preliminary data.</text>
</comment>
<dbReference type="Pfam" id="PF00892">
    <property type="entry name" value="EamA"/>
    <property type="match status" value="2"/>
</dbReference>
<evidence type="ECO:0000256" key="4">
    <source>
        <dbReference type="ARBA" id="ARBA00022989"/>
    </source>
</evidence>
<dbReference type="InterPro" id="IPR037185">
    <property type="entry name" value="EmrE-like"/>
</dbReference>
<dbReference type="PANTHER" id="PTHR32322:SF2">
    <property type="entry name" value="EAMA DOMAIN-CONTAINING PROTEIN"/>
    <property type="match status" value="1"/>
</dbReference>
<gene>
    <name evidence="8" type="ORF">D4A47_07720</name>
</gene>
<feature type="transmembrane region" description="Helical" evidence="6">
    <location>
        <begin position="184"/>
        <end position="207"/>
    </location>
</feature>
<dbReference type="SUPFAM" id="SSF103481">
    <property type="entry name" value="Multidrug resistance efflux transporter EmrE"/>
    <property type="match status" value="2"/>
</dbReference>
<feature type="transmembrane region" description="Helical" evidence="6">
    <location>
        <begin position="246"/>
        <end position="268"/>
    </location>
</feature>
<evidence type="ECO:0000313" key="8">
    <source>
        <dbReference type="EMBL" id="RLL10968.1"/>
    </source>
</evidence>
<feature type="transmembrane region" description="Helical" evidence="6">
    <location>
        <begin position="153"/>
        <end position="172"/>
    </location>
</feature>
<dbReference type="PANTHER" id="PTHR32322">
    <property type="entry name" value="INNER MEMBRANE TRANSPORTER"/>
    <property type="match status" value="1"/>
</dbReference>
<dbReference type="InterPro" id="IPR000620">
    <property type="entry name" value="EamA_dom"/>
</dbReference>
<accession>A0A498CLQ5</accession>
<keyword evidence="9" id="KW-1185">Reference proteome</keyword>
<feature type="transmembrane region" description="Helical" evidence="6">
    <location>
        <begin position="219"/>
        <end position="239"/>
    </location>
</feature>
<feature type="transmembrane region" description="Helical" evidence="6">
    <location>
        <begin position="94"/>
        <end position="115"/>
    </location>
</feature>
<name>A0A498CLQ5_9FIRM</name>
<comment type="subcellular location">
    <subcellularLocation>
        <location evidence="1">Membrane</location>
        <topology evidence="1">Multi-pass membrane protein</topology>
    </subcellularLocation>
</comment>
<evidence type="ECO:0000256" key="2">
    <source>
        <dbReference type="ARBA" id="ARBA00007362"/>
    </source>
</evidence>
<feature type="transmembrane region" description="Helical" evidence="6">
    <location>
        <begin position="66"/>
        <end position="88"/>
    </location>
</feature>
<dbReference type="AlphaFoldDB" id="A0A498CLQ5"/>
<evidence type="ECO:0000256" key="1">
    <source>
        <dbReference type="ARBA" id="ARBA00004141"/>
    </source>
</evidence>
<evidence type="ECO:0000256" key="5">
    <source>
        <dbReference type="ARBA" id="ARBA00023136"/>
    </source>
</evidence>
<reference evidence="8 9" key="1">
    <citation type="submission" date="2018-10" db="EMBL/GenBank/DDBJ databases">
        <title>Anaerotruncus faecis sp. nov., isolated from human feces.</title>
        <authorList>
            <person name="Wang Y.-J."/>
        </authorList>
    </citation>
    <scope>NUCLEOTIDE SEQUENCE [LARGE SCALE GENOMIC DNA]</scope>
    <source>
        <strain evidence="8 9">22A2-44</strain>
    </source>
</reference>
<dbReference type="RefSeq" id="WP_121586868.1">
    <property type="nucleotide sequence ID" value="NZ_RCHT01000011.1"/>
</dbReference>
<evidence type="ECO:0000313" key="9">
    <source>
        <dbReference type="Proteomes" id="UP000276301"/>
    </source>
</evidence>
<dbReference type="EMBL" id="RCHT01000011">
    <property type="protein sequence ID" value="RLL10968.1"/>
    <property type="molecule type" value="Genomic_DNA"/>
</dbReference>
<organism evidence="8 9">
    <name type="scientific">Anaerotruncus massiliensis</name>
    <name type="common">ex Liu et al. 2021</name>
    <dbReference type="NCBI Taxonomy" id="2321404"/>
    <lineage>
        <taxon>Bacteria</taxon>
        <taxon>Bacillati</taxon>
        <taxon>Bacillota</taxon>
        <taxon>Clostridia</taxon>
        <taxon>Eubacteriales</taxon>
        <taxon>Oscillospiraceae</taxon>
        <taxon>Anaerotruncus</taxon>
    </lineage>
</organism>
<comment type="similarity">
    <text evidence="2">Belongs to the EamA transporter family.</text>
</comment>
<dbReference type="Proteomes" id="UP000276301">
    <property type="component" value="Unassembled WGS sequence"/>
</dbReference>
<feature type="transmembrane region" description="Helical" evidence="6">
    <location>
        <begin position="127"/>
        <end position="147"/>
    </location>
</feature>
<sequence length="306" mass="33577">MKPKQAAPLLLLALIWGIYYVASHKSVERMSVFTVGIVIRLLTMVLLTAVMLWKRELPSLLRVKGVAVRLLLIGLMGFLLDLTAFVGLSLSPAGAGTALLKTDILFVNLISVIIYKQKFTGREWIDTFVMLFGVLLVMDFDFLHASLGGKGDIFFILSALFVSINAFLIKSVQRSGKNPVSNDVIAYYNNFVTMILFTVTACMMGTIGQLRLFGTDPGITLGLVVAGLGQTGVYIVYYYDLARFPVWLVKVFLLFMPIVSTVISFLLFGETLTGKQLLGVAVVLAGAMGVLFEQRKKEEGHLAASM</sequence>
<protein>
    <submittedName>
        <fullName evidence="8">DMT family transporter</fullName>
    </submittedName>
</protein>